<dbReference type="Proteomes" id="UP000606786">
    <property type="component" value="Unassembled WGS sequence"/>
</dbReference>
<dbReference type="InterPro" id="IPR013783">
    <property type="entry name" value="Ig-like_fold"/>
</dbReference>
<comment type="caution">
    <text evidence="2">The sequence shown here is derived from an EMBL/GenBank/DDBJ whole genome shotgun (WGS) entry which is preliminary data.</text>
</comment>
<dbReference type="AlphaFoldDB" id="A0A811U935"/>
<evidence type="ECO:0000313" key="2">
    <source>
        <dbReference type="EMBL" id="CAD6993845.1"/>
    </source>
</evidence>
<feature type="region of interest" description="Disordered" evidence="1">
    <location>
        <begin position="66"/>
        <end position="96"/>
    </location>
</feature>
<accession>A0A811U935</accession>
<gene>
    <name evidence="2" type="ORF">CCAP1982_LOCUS2641</name>
</gene>
<proteinExistence type="predicted"/>
<name>A0A811U935_CERCA</name>
<evidence type="ECO:0000256" key="1">
    <source>
        <dbReference type="SAM" id="MobiDB-lite"/>
    </source>
</evidence>
<keyword evidence="3" id="KW-1185">Reference proteome</keyword>
<evidence type="ECO:0000313" key="3">
    <source>
        <dbReference type="Proteomes" id="UP000606786"/>
    </source>
</evidence>
<organism evidence="2 3">
    <name type="scientific">Ceratitis capitata</name>
    <name type="common">Mediterranean fruit fly</name>
    <name type="synonym">Tephritis capitata</name>
    <dbReference type="NCBI Taxonomy" id="7213"/>
    <lineage>
        <taxon>Eukaryota</taxon>
        <taxon>Metazoa</taxon>
        <taxon>Ecdysozoa</taxon>
        <taxon>Arthropoda</taxon>
        <taxon>Hexapoda</taxon>
        <taxon>Insecta</taxon>
        <taxon>Pterygota</taxon>
        <taxon>Neoptera</taxon>
        <taxon>Endopterygota</taxon>
        <taxon>Diptera</taxon>
        <taxon>Brachycera</taxon>
        <taxon>Muscomorpha</taxon>
        <taxon>Tephritoidea</taxon>
        <taxon>Tephritidae</taxon>
        <taxon>Ceratitis</taxon>
        <taxon>Ceratitis</taxon>
    </lineage>
</organism>
<dbReference type="Gene3D" id="2.60.40.10">
    <property type="entry name" value="Immunoglobulins"/>
    <property type="match status" value="1"/>
</dbReference>
<reference evidence="2" key="1">
    <citation type="submission" date="2020-11" db="EMBL/GenBank/DDBJ databases">
        <authorList>
            <person name="Whitehead M."/>
        </authorList>
    </citation>
    <scope>NUCLEOTIDE SEQUENCE</scope>
    <source>
        <strain evidence="2">EGII</strain>
    </source>
</reference>
<sequence>MSVKINENFSISKSFRYLPLKQLKSSAESFKTNLHKIGMRMSGESSEILHLTQLARESAGAYACGAANTEGETRSSSLTLKPPKPNQQEQGNRFSSQLTDANYKLQLVSYSTS</sequence>
<feature type="compositionally biased region" description="Polar residues" evidence="1">
    <location>
        <begin position="86"/>
        <end position="96"/>
    </location>
</feature>
<dbReference type="EMBL" id="CAJHJT010000001">
    <property type="protein sequence ID" value="CAD6993845.1"/>
    <property type="molecule type" value="Genomic_DNA"/>
</dbReference>
<protein>
    <submittedName>
        <fullName evidence="2">(Mediterranean fruit fly) hypothetical protein</fullName>
    </submittedName>
</protein>